<dbReference type="PANTHER" id="PTHR46890">
    <property type="entry name" value="NON-LTR RETROLELEMENT REVERSE TRANSCRIPTASE-LIKE PROTEIN-RELATED"/>
    <property type="match status" value="1"/>
</dbReference>
<proteinExistence type="predicted"/>
<evidence type="ECO:0000313" key="3">
    <source>
        <dbReference type="Proteomes" id="UP000275267"/>
    </source>
</evidence>
<evidence type="ECO:0000259" key="1">
    <source>
        <dbReference type="PROSITE" id="PS50878"/>
    </source>
</evidence>
<gene>
    <name evidence="2" type="ORF">C2845_PM17G08450</name>
</gene>
<dbReference type="EMBL" id="PQIB02000014">
    <property type="protein sequence ID" value="RLM69945.1"/>
    <property type="molecule type" value="Genomic_DNA"/>
</dbReference>
<dbReference type="SUPFAM" id="SSF56672">
    <property type="entry name" value="DNA/RNA polymerases"/>
    <property type="match status" value="1"/>
</dbReference>
<feature type="domain" description="Reverse transcriptase" evidence="1">
    <location>
        <begin position="1"/>
        <end position="133"/>
    </location>
</feature>
<dbReference type="Pfam" id="PF00078">
    <property type="entry name" value="RVT_1"/>
    <property type="match status" value="1"/>
</dbReference>
<comment type="caution">
    <text evidence="2">The sequence shown here is derived from an EMBL/GenBank/DDBJ whole genome shotgun (WGS) entry which is preliminary data.</text>
</comment>
<dbReference type="InterPro" id="IPR052343">
    <property type="entry name" value="Retrotransposon-Effector_Assoc"/>
</dbReference>
<dbReference type="InterPro" id="IPR043502">
    <property type="entry name" value="DNA/RNA_pol_sf"/>
</dbReference>
<dbReference type="OrthoDB" id="695518at2759"/>
<dbReference type="PANTHER" id="PTHR46890:SF48">
    <property type="entry name" value="RNA-DIRECTED DNA POLYMERASE"/>
    <property type="match status" value="1"/>
</dbReference>
<accession>A0A3L6Q1U1</accession>
<evidence type="ECO:0000313" key="2">
    <source>
        <dbReference type="EMBL" id="RLM69945.1"/>
    </source>
</evidence>
<sequence length="150" mass="16469">MQAVRGGKVAIDVNGERGEFFRSFKGLRQGDPLSPLLFNLVGDALSAMLTSACSAGDIKGVTPYLVEGGHTHLQYADDTIIFLDHSENNVRNLKFILFCFEAMSGLKINFEKSEVYTVGLEATEQFRIAGVFVCKVHFPHNPPGSSCQRL</sequence>
<keyword evidence="3" id="KW-1185">Reference proteome</keyword>
<dbReference type="AlphaFoldDB" id="A0A3L6Q1U1"/>
<protein>
    <recommendedName>
        <fullName evidence="1">Reverse transcriptase domain-containing protein</fullName>
    </recommendedName>
</protein>
<name>A0A3L6Q1U1_PANMI</name>
<dbReference type="PROSITE" id="PS50878">
    <property type="entry name" value="RT_POL"/>
    <property type="match status" value="1"/>
</dbReference>
<organism evidence="2 3">
    <name type="scientific">Panicum miliaceum</name>
    <name type="common">Proso millet</name>
    <name type="synonym">Broomcorn millet</name>
    <dbReference type="NCBI Taxonomy" id="4540"/>
    <lineage>
        <taxon>Eukaryota</taxon>
        <taxon>Viridiplantae</taxon>
        <taxon>Streptophyta</taxon>
        <taxon>Embryophyta</taxon>
        <taxon>Tracheophyta</taxon>
        <taxon>Spermatophyta</taxon>
        <taxon>Magnoliopsida</taxon>
        <taxon>Liliopsida</taxon>
        <taxon>Poales</taxon>
        <taxon>Poaceae</taxon>
        <taxon>PACMAD clade</taxon>
        <taxon>Panicoideae</taxon>
        <taxon>Panicodae</taxon>
        <taxon>Paniceae</taxon>
        <taxon>Panicinae</taxon>
        <taxon>Panicum</taxon>
        <taxon>Panicum sect. Panicum</taxon>
    </lineage>
</organism>
<dbReference type="STRING" id="4540.A0A3L6Q1U1"/>
<dbReference type="InterPro" id="IPR000477">
    <property type="entry name" value="RT_dom"/>
</dbReference>
<dbReference type="Proteomes" id="UP000275267">
    <property type="component" value="Unassembled WGS sequence"/>
</dbReference>
<reference evidence="3" key="1">
    <citation type="journal article" date="2019" name="Nat. Commun.">
        <title>The genome of broomcorn millet.</title>
        <authorList>
            <person name="Zou C."/>
            <person name="Miki D."/>
            <person name="Li D."/>
            <person name="Tang Q."/>
            <person name="Xiao L."/>
            <person name="Rajput S."/>
            <person name="Deng P."/>
            <person name="Jia W."/>
            <person name="Huang R."/>
            <person name="Zhang M."/>
            <person name="Sun Y."/>
            <person name="Hu J."/>
            <person name="Fu X."/>
            <person name="Schnable P.S."/>
            <person name="Li F."/>
            <person name="Zhang H."/>
            <person name="Feng B."/>
            <person name="Zhu X."/>
            <person name="Liu R."/>
            <person name="Schnable J.C."/>
            <person name="Zhu J.-K."/>
            <person name="Zhang H."/>
        </authorList>
    </citation>
    <scope>NUCLEOTIDE SEQUENCE [LARGE SCALE GENOMIC DNA]</scope>
</reference>